<evidence type="ECO:0000313" key="5">
    <source>
        <dbReference type="Proteomes" id="UP000054560"/>
    </source>
</evidence>
<dbReference type="eggNOG" id="KOG3823">
    <property type="taxonomic scope" value="Eukaryota"/>
</dbReference>
<dbReference type="PANTHER" id="PTHR31017">
    <property type="entry name" value="LATE SECRETORY PATHWAY PROTEIN AVL9-RELATED"/>
    <property type="match status" value="1"/>
</dbReference>
<evidence type="ECO:0000256" key="2">
    <source>
        <dbReference type="SAM" id="MobiDB-lite"/>
    </source>
</evidence>
<dbReference type="InterPro" id="IPR051731">
    <property type="entry name" value="DENND11/AVL9_GEFs"/>
</dbReference>
<feature type="region of interest" description="Disordered" evidence="2">
    <location>
        <begin position="532"/>
        <end position="653"/>
    </location>
</feature>
<name>A0A0L0FPU2_9EUKA</name>
<accession>A0A0L0FPU2</accession>
<reference evidence="4 5" key="1">
    <citation type="submission" date="2011-02" db="EMBL/GenBank/DDBJ databases">
        <title>The Genome Sequence of Sphaeroforma arctica JP610.</title>
        <authorList>
            <consortium name="The Broad Institute Genome Sequencing Platform"/>
            <person name="Russ C."/>
            <person name="Cuomo C."/>
            <person name="Young S.K."/>
            <person name="Zeng Q."/>
            <person name="Gargeya S."/>
            <person name="Alvarado L."/>
            <person name="Berlin A."/>
            <person name="Chapman S.B."/>
            <person name="Chen Z."/>
            <person name="Freedman E."/>
            <person name="Gellesch M."/>
            <person name="Goldberg J."/>
            <person name="Griggs A."/>
            <person name="Gujja S."/>
            <person name="Heilman E."/>
            <person name="Heiman D."/>
            <person name="Howarth C."/>
            <person name="Mehta T."/>
            <person name="Neiman D."/>
            <person name="Pearson M."/>
            <person name="Roberts A."/>
            <person name="Saif S."/>
            <person name="Shea T."/>
            <person name="Shenoy N."/>
            <person name="Sisk P."/>
            <person name="Stolte C."/>
            <person name="Sykes S."/>
            <person name="White J."/>
            <person name="Yandava C."/>
            <person name="Burger G."/>
            <person name="Gray M.W."/>
            <person name="Holland P.W.H."/>
            <person name="King N."/>
            <person name="Lang F.B.F."/>
            <person name="Roger A.J."/>
            <person name="Ruiz-Trillo I."/>
            <person name="Haas B."/>
            <person name="Nusbaum C."/>
            <person name="Birren B."/>
        </authorList>
    </citation>
    <scope>NUCLEOTIDE SEQUENCE [LARGE SCALE GENOMIC DNA]</scope>
    <source>
        <strain evidence="4 5">JP610</strain>
    </source>
</reference>
<gene>
    <name evidence="4" type="ORF">SARC_09045</name>
</gene>
<evidence type="ECO:0000259" key="3">
    <source>
        <dbReference type="PROSITE" id="PS50211"/>
    </source>
</evidence>
<feature type="domain" description="UDENN" evidence="3">
    <location>
        <begin position="17"/>
        <end position="492"/>
    </location>
</feature>
<protein>
    <recommendedName>
        <fullName evidence="3">UDENN domain-containing protein</fullName>
    </recommendedName>
</protein>
<dbReference type="InterPro" id="IPR043153">
    <property type="entry name" value="DENN_C"/>
</dbReference>
<dbReference type="Pfam" id="PF09794">
    <property type="entry name" value="Avl9"/>
    <property type="match status" value="1"/>
</dbReference>
<dbReference type="PANTHER" id="PTHR31017:SF1">
    <property type="entry name" value="LATE SECRETORY PATHWAY PROTEIN AVL9 HOMOLOG"/>
    <property type="match status" value="1"/>
</dbReference>
<dbReference type="InterPro" id="IPR037516">
    <property type="entry name" value="Tripartite_DENN"/>
</dbReference>
<evidence type="ECO:0000313" key="4">
    <source>
        <dbReference type="EMBL" id="KNC78531.1"/>
    </source>
</evidence>
<comment type="similarity">
    <text evidence="1">Belongs to the AVL9 family.</text>
</comment>
<dbReference type="GO" id="GO:0005737">
    <property type="term" value="C:cytoplasm"/>
    <property type="evidence" value="ECO:0007669"/>
    <property type="project" value="TreeGrafter"/>
</dbReference>
<feature type="compositionally biased region" description="Low complexity" evidence="2">
    <location>
        <begin position="581"/>
        <end position="591"/>
    </location>
</feature>
<dbReference type="OrthoDB" id="26278at2759"/>
<dbReference type="Gene3D" id="3.40.50.11500">
    <property type="match status" value="1"/>
</dbReference>
<organism evidence="4 5">
    <name type="scientific">Sphaeroforma arctica JP610</name>
    <dbReference type="NCBI Taxonomy" id="667725"/>
    <lineage>
        <taxon>Eukaryota</taxon>
        <taxon>Ichthyosporea</taxon>
        <taxon>Ichthyophonida</taxon>
        <taxon>Sphaeroforma</taxon>
    </lineage>
</organism>
<dbReference type="PROSITE" id="PS50211">
    <property type="entry name" value="DENN"/>
    <property type="match status" value="1"/>
</dbReference>
<dbReference type="EMBL" id="KQ242473">
    <property type="protein sequence ID" value="KNC78531.1"/>
    <property type="molecule type" value="Genomic_DNA"/>
</dbReference>
<dbReference type="GeneID" id="25909549"/>
<proteinExistence type="inferred from homology"/>
<evidence type="ECO:0000256" key="1">
    <source>
        <dbReference type="ARBA" id="ARBA00038178"/>
    </source>
</evidence>
<dbReference type="InterPro" id="IPR018307">
    <property type="entry name" value="ABL9/DENND6_dom"/>
</dbReference>
<sequence length="653" mass="72475">MSSLKGNMDQATESTVDYILLVEFHHKNGPQVQFSYPPLPGNTDEGSNELPEAWISLPFMALPEGVHNRMEETVYFHLPILDGSDTAVGSTQGGTMFCVASFRQIDANLVENKNADVTRSYVQKSVVFMSRIPVYGLLSTKLNVFSDVLFAQRDFTSIDMLKQCYHQVNNGTKVAALLDDPAETSMASLRSLVKKFRYKLLVLVKLLLLEKRVLTHGSPVRDLCSGLVALVALVPDLFASGLDGVCELEHTAFHKEYFTEKDTDSFEQKLHKRLGLPFVPFSKDCLFQPYLTLQDADLIYIGNARSFLVGTTNALLLSHNKIPLDAVVDFEIGTVKINGSALNDQLRLTTEDLRFMDKITSEVDATWVSEGPDAGRDALTFNGSNAWVRKMFENYMQSYIATYLDFITAATKTDRDKRYDGITTFNSDFVNGWSTTSNYAAWKSVVDPTVLSSVTAGHPNRGKWTFADAKIQLNNKMFDNMTEEQVKEAQKQADEAGIALKQASTEVSAAWLSAKSSVSGWFTKKKLQYDAYQTPAQKRQPEVDDGPPSRPKHSPPPSTSFLTSNQAEDVRSPRPSMETDSSFLSRSNSNSPRHRTSMEMPTMSPLKPSSSERISSPLVPGNAKDLSRPPAENAPAFLSWPSSVDDLGQLKLN</sequence>
<keyword evidence="5" id="KW-1185">Reference proteome</keyword>
<dbReference type="Proteomes" id="UP000054560">
    <property type="component" value="Unassembled WGS sequence"/>
</dbReference>
<dbReference type="AlphaFoldDB" id="A0A0L0FPU2"/>
<dbReference type="RefSeq" id="XP_014152433.1">
    <property type="nucleotide sequence ID" value="XM_014296958.1"/>
</dbReference>